<dbReference type="InterPro" id="IPR001387">
    <property type="entry name" value="Cro/C1-type_HTH"/>
</dbReference>
<dbReference type="SUPFAM" id="SSF47413">
    <property type="entry name" value="lambda repressor-like DNA-binding domains"/>
    <property type="match status" value="1"/>
</dbReference>
<protein>
    <submittedName>
        <fullName evidence="2">Helix-turn-helix domain-containing protein</fullName>
    </submittedName>
</protein>
<dbReference type="Pfam" id="PF13560">
    <property type="entry name" value="HTH_31"/>
    <property type="match status" value="1"/>
</dbReference>
<keyword evidence="3" id="KW-1185">Reference proteome</keyword>
<evidence type="ECO:0000313" key="3">
    <source>
        <dbReference type="Proteomes" id="UP000632138"/>
    </source>
</evidence>
<sequence length="293" mass="32665">MTTSPEFPDSAEEHVGAALARRRKSLKIPGQVLGERVGMSQAKISRLETGKSAADPQDVRLIAEALKMPDTEVERLAGLAERSNNQLVDWHPAELGLQNRQKRVRQLEAPVREIRTFQPAVVVGLLQTSEYARAVLDQLRTQLDDDQIADSLLTVSEAVSIRIQRSQLLYDPGRQFHFVMTETVLSNRVCGPAEMLGQIARLREVATLPNVSIRFIPREAELPIAPFHGFELMGDRTVMVDIFSASLESQGRGIVRRYRRVFDALESAATTDIEPLLDAYEKNCIRQLAQAAA</sequence>
<evidence type="ECO:0000259" key="1">
    <source>
        <dbReference type="PROSITE" id="PS50943"/>
    </source>
</evidence>
<dbReference type="InterPro" id="IPR043917">
    <property type="entry name" value="DUF5753"/>
</dbReference>
<organism evidence="2 3">
    <name type="scientific">Paractinoplanes ovalisporus</name>
    <dbReference type="NCBI Taxonomy" id="2810368"/>
    <lineage>
        <taxon>Bacteria</taxon>
        <taxon>Bacillati</taxon>
        <taxon>Actinomycetota</taxon>
        <taxon>Actinomycetes</taxon>
        <taxon>Micromonosporales</taxon>
        <taxon>Micromonosporaceae</taxon>
        <taxon>Paractinoplanes</taxon>
    </lineage>
</organism>
<feature type="domain" description="HTH cro/C1-type" evidence="1">
    <location>
        <begin position="19"/>
        <end position="73"/>
    </location>
</feature>
<dbReference type="CDD" id="cd00093">
    <property type="entry name" value="HTH_XRE"/>
    <property type="match status" value="1"/>
</dbReference>
<dbReference type="Proteomes" id="UP000632138">
    <property type="component" value="Unassembled WGS sequence"/>
</dbReference>
<evidence type="ECO:0000313" key="2">
    <source>
        <dbReference type="EMBL" id="MBM2623262.1"/>
    </source>
</evidence>
<dbReference type="EMBL" id="JAENHP010000033">
    <property type="protein sequence ID" value="MBM2623262.1"/>
    <property type="molecule type" value="Genomic_DNA"/>
</dbReference>
<proteinExistence type="predicted"/>
<name>A0ABS2ATS5_9ACTN</name>
<comment type="caution">
    <text evidence="2">The sequence shown here is derived from an EMBL/GenBank/DDBJ whole genome shotgun (WGS) entry which is preliminary data.</text>
</comment>
<dbReference type="RefSeq" id="WP_203383613.1">
    <property type="nucleotide sequence ID" value="NZ_JAENHP010000033.1"/>
</dbReference>
<reference evidence="2 3" key="1">
    <citation type="submission" date="2021-01" db="EMBL/GenBank/DDBJ databases">
        <title>Actinoplanes sp. nov. LDG1-06 isolated from lichen.</title>
        <authorList>
            <person name="Saeng-In P."/>
            <person name="Phongsopitanun W."/>
            <person name="Kanchanasin P."/>
            <person name="Yuki M."/>
            <person name="Kudo T."/>
            <person name="Ohkuma M."/>
            <person name="Tanasupawat S."/>
        </authorList>
    </citation>
    <scope>NUCLEOTIDE SEQUENCE [LARGE SCALE GENOMIC DNA]</scope>
    <source>
        <strain evidence="2 3">LDG1-06</strain>
    </source>
</reference>
<dbReference type="SMART" id="SM00530">
    <property type="entry name" value="HTH_XRE"/>
    <property type="match status" value="1"/>
</dbReference>
<dbReference type="Pfam" id="PF19054">
    <property type="entry name" value="DUF5753"/>
    <property type="match status" value="1"/>
</dbReference>
<dbReference type="PROSITE" id="PS50943">
    <property type="entry name" value="HTH_CROC1"/>
    <property type="match status" value="1"/>
</dbReference>
<accession>A0ABS2ATS5</accession>
<dbReference type="Gene3D" id="1.10.260.40">
    <property type="entry name" value="lambda repressor-like DNA-binding domains"/>
    <property type="match status" value="1"/>
</dbReference>
<gene>
    <name evidence="2" type="ORF">JIG36_47975</name>
</gene>
<dbReference type="InterPro" id="IPR010982">
    <property type="entry name" value="Lambda_DNA-bd_dom_sf"/>
</dbReference>